<accession>A0ABV5T052</accession>
<keyword evidence="3" id="KW-1185">Reference proteome</keyword>
<reference evidence="2 3" key="1">
    <citation type="submission" date="2024-09" db="EMBL/GenBank/DDBJ databases">
        <authorList>
            <person name="Sun Q."/>
            <person name="Mori K."/>
        </authorList>
    </citation>
    <scope>NUCLEOTIDE SEQUENCE [LARGE SCALE GENOMIC DNA]</scope>
    <source>
        <strain evidence="2 3">JCM 1342</strain>
    </source>
</reference>
<dbReference type="Proteomes" id="UP001589611">
    <property type="component" value="Unassembled WGS sequence"/>
</dbReference>
<evidence type="ECO:0000313" key="3">
    <source>
        <dbReference type="Proteomes" id="UP001589611"/>
    </source>
</evidence>
<organism evidence="2 3">
    <name type="scientific">Microbacterium terregens</name>
    <dbReference type="NCBI Taxonomy" id="69363"/>
    <lineage>
        <taxon>Bacteria</taxon>
        <taxon>Bacillati</taxon>
        <taxon>Actinomycetota</taxon>
        <taxon>Actinomycetes</taxon>
        <taxon>Micrococcales</taxon>
        <taxon>Microbacteriaceae</taxon>
        <taxon>Microbacterium</taxon>
    </lineage>
</organism>
<proteinExistence type="predicted"/>
<dbReference type="EMBL" id="JBHMBE010000003">
    <property type="protein sequence ID" value="MFB9645983.1"/>
    <property type="molecule type" value="Genomic_DNA"/>
</dbReference>
<name>A0ABV5T052_9MICO</name>
<dbReference type="Pfam" id="PF04480">
    <property type="entry name" value="DUF559"/>
    <property type="match status" value="1"/>
</dbReference>
<gene>
    <name evidence="2" type="ORF">ACFFPJ_09240</name>
</gene>
<sequence>MDTTALLVWVRERAGVAHSADARAAGFTDHCVRTAVQSGTLRRVRRCWLVSPDCDARRVAAAAVGGRVSCVTAASLWGLWTPSHEGIHVAVAPAASRFDAAGIRVHWSVGPVPVVRTSAQEPAINMLFHVARCLPRAEALAVWESALKRRLVDAAVLTRVRWRSARARELADVATVLADSGVESIFADLMRRVGVPLQQQVWIDGHPLDGLIGRHLALQLDGFAHHSSAKDRRRDLRADARLVLPGYTVLRFDYQQVLFDKHHVTEAVLTAIAQGLHR</sequence>
<dbReference type="Gene3D" id="3.40.960.10">
    <property type="entry name" value="VSR Endonuclease"/>
    <property type="match status" value="1"/>
</dbReference>
<dbReference type="RefSeq" id="WP_344712609.1">
    <property type="nucleotide sequence ID" value="NZ_BAAAWH010000001.1"/>
</dbReference>
<comment type="caution">
    <text evidence="2">The sequence shown here is derived from an EMBL/GenBank/DDBJ whole genome shotgun (WGS) entry which is preliminary data.</text>
</comment>
<dbReference type="InterPro" id="IPR007569">
    <property type="entry name" value="DUF559"/>
</dbReference>
<evidence type="ECO:0000259" key="1">
    <source>
        <dbReference type="Pfam" id="PF04480"/>
    </source>
</evidence>
<feature type="domain" description="DUF559" evidence="1">
    <location>
        <begin position="197"/>
        <end position="272"/>
    </location>
</feature>
<evidence type="ECO:0000313" key="2">
    <source>
        <dbReference type="EMBL" id="MFB9645983.1"/>
    </source>
</evidence>
<protein>
    <submittedName>
        <fullName evidence="2">DUF559 domain-containing protein</fullName>
    </submittedName>
</protein>